<feature type="compositionally biased region" description="Low complexity" evidence="5">
    <location>
        <begin position="938"/>
        <end position="957"/>
    </location>
</feature>
<dbReference type="GeneID" id="37010868"/>
<keyword evidence="2" id="KW-0813">Transport</keyword>
<dbReference type="STRING" id="1684307.A0A316UDX2"/>
<name>A0A316UDX2_9BASI</name>
<dbReference type="GO" id="GO:0006890">
    <property type="term" value="P:retrograde vesicle-mediated transport, Golgi to endoplasmic reticulum"/>
    <property type="evidence" value="ECO:0007669"/>
    <property type="project" value="InterPro"/>
</dbReference>
<organism evidence="7 8">
    <name type="scientific">Pseudomicrostroma glucosiphilum</name>
    <dbReference type="NCBI Taxonomy" id="1684307"/>
    <lineage>
        <taxon>Eukaryota</taxon>
        <taxon>Fungi</taxon>
        <taxon>Dikarya</taxon>
        <taxon>Basidiomycota</taxon>
        <taxon>Ustilaginomycotina</taxon>
        <taxon>Exobasidiomycetes</taxon>
        <taxon>Microstromatales</taxon>
        <taxon>Microstromatales incertae sedis</taxon>
        <taxon>Pseudomicrostroma</taxon>
    </lineage>
</organism>
<dbReference type="InterPro" id="IPR013244">
    <property type="entry name" value="Sec39_domain"/>
</dbReference>
<feature type="region of interest" description="Disordered" evidence="5">
    <location>
        <begin position="1071"/>
        <end position="1125"/>
    </location>
</feature>
<evidence type="ECO:0000313" key="7">
    <source>
        <dbReference type="EMBL" id="PWN23400.1"/>
    </source>
</evidence>
<dbReference type="Proteomes" id="UP000245942">
    <property type="component" value="Unassembled WGS sequence"/>
</dbReference>
<reference evidence="7 8" key="1">
    <citation type="journal article" date="2018" name="Mol. Biol. Evol.">
        <title>Broad Genomic Sampling Reveals a Smut Pathogenic Ancestry of the Fungal Clade Ustilaginomycotina.</title>
        <authorList>
            <person name="Kijpornyongpan T."/>
            <person name="Mondo S.J."/>
            <person name="Barry K."/>
            <person name="Sandor L."/>
            <person name="Lee J."/>
            <person name="Lipzen A."/>
            <person name="Pangilinan J."/>
            <person name="LaButti K."/>
            <person name="Hainaut M."/>
            <person name="Henrissat B."/>
            <person name="Grigoriev I.V."/>
            <person name="Spatafora J.W."/>
            <person name="Aime M.C."/>
        </authorList>
    </citation>
    <scope>NUCLEOTIDE SEQUENCE [LARGE SCALE GENOMIC DNA]</scope>
    <source>
        <strain evidence="7 8">MCA 4718</strain>
    </source>
</reference>
<dbReference type="RefSeq" id="XP_025350560.1">
    <property type="nucleotide sequence ID" value="XM_025489134.1"/>
</dbReference>
<protein>
    <recommendedName>
        <fullName evidence="6">Sec39 domain-containing protein</fullName>
    </recommendedName>
</protein>
<evidence type="ECO:0000256" key="5">
    <source>
        <dbReference type="SAM" id="MobiDB-lite"/>
    </source>
</evidence>
<evidence type="ECO:0000259" key="6">
    <source>
        <dbReference type="Pfam" id="PF08314"/>
    </source>
</evidence>
<dbReference type="GO" id="GO:0005783">
    <property type="term" value="C:endoplasmic reticulum"/>
    <property type="evidence" value="ECO:0007669"/>
    <property type="project" value="UniProtKB-SubCell"/>
</dbReference>
<feature type="compositionally biased region" description="Low complexity" evidence="5">
    <location>
        <begin position="1001"/>
        <end position="1024"/>
    </location>
</feature>
<keyword evidence="8" id="KW-1185">Reference proteome</keyword>
<dbReference type="OrthoDB" id="27490at2759"/>
<evidence type="ECO:0000256" key="3">
    <source>
        <dbReference type="ARBA" id="ARBA00022824"/>
    </source>
</evidence>
<comment type="subcellular location">
    <subcellularLocation>
        <location evidence="1">Endoplasmic reticulum</location>
    </subcellularLocation>
</comment>
<feature type="region of interest" description="Disordered" evidence="5">
    <location>
        <begin position="990"/>
        <end position="1030"/>
    </location>
</feature>
<evidence type="ECO:0000256" key="4">
    <source>
        <dbReference type="ARBA" id="ARBA00022927"/>
    </source>
</evidence>
<evidence type="ECO:0000256" key="1">
    <source>
        <dbReference type="ARBA" id="ARBA00004240"/>
    </source>
</evidence>
<feature type="region of interest" description="Disordered" evidence="5">
    <location>
        <begin position="834"/>
        <end position="856"/>
    </location>
</feature>
<feature type="compositionally biased region" description="Polar residues" evidence="5">
    <location>
        <begin position="834"/>
        <end position="849"/>
    </location>
</feature>
<feature type="compositionally biased region" description="Acidic residues" evidence="5">
    <location>
        <begin position="143"/>
        <end position="155"/>
    </location>
</feature>
<keyword evidence="4" id="KW-0653">Protein transport</keyword>
<evidence type="ECO:0000313" key="8">
    <source>
        <dbReference type="Proteomes" id="UP000245942"/>
    </source>
</evidence>
<keyword evidence="3" id="KW-0256">Endoplasmic reticulum</keyword>
<evidence type="ECO:0000256" key="2">
    <source>
        <dbReference type="ARBA" id="ARBA00022448"/>
    </source>
</evidence>
<gene>
    <name evidence="7" type="ORF">BCV69DRAFT_118239</name>
</gene>
<feature type="region of interest" description="Disordered" evidence="5">
    <location>
        <begin position="909"/>
        <end position="957"/>
    </location>
</feature>
<feature type="compositionally biased region" description="Gly residues" evidence="5">
    <location>
        <begin position="1074"/>
        <end position="1084"/>
    </location>
</feature>
<dbReference type="EMBL" id="KZ819322">
    <property type="protein sequence ID" value="PWN23400.1"/>
    <property type="molecule type" value="Genomic_DNA"/>
</dbReference>
<dbReference type="AlphaFoldDB" id="A0A316UDX2"/>
<feature type="domain" description="Sec39" evidence="6">
    <location>
        <begin position="552"/>
        <end position="910"/>
    </location>
</feature>
<dbReference type="Pfam" id="PF08314">
    <property type="entry name" value="Sec39"/>
    <property type="match status" value="1"/>
</dbReference>
<accession>A0A316UDX2</accession>
<dbReference type="GO" id="GO:0015031">
    <property type="term" value="P:protein transport"/>
    <property type="evidence" value="ECO:0007669"/>
    <property type="project" value="UniProtKB-KW"/>
</dbReference>
<feature type="region of interest" description="Disordered" evidence="5">
    <location>
        <begin position="134"/>
        <end position="163"/>
    </location>
</feature>
<sequence>MADPSPPPDVAELQVAFLRADNVTPSLLHDTLEALLSTEVTTAHDLDLNLWVSMAVLHTLTDVQLATRISSIDAVSALLAVGLRASGNLRNSMASSSSAQAQQASMAIPSQLHIIQSSFEAWQKTGMVARAQETSESIWPDNGGDDEEEEDEEAAWFDSKATPSPMPTAAPAILLSSLISALSKPELLASLIAPYPDRLAIWLRNLSTNLFLAHVWPHRLEVIKSGLVHSAIAGDDAGVVRALASSQLLPLPSEQGMETGMWIDLYADGERSEAKRQSPVGRSDPMNGLEIAEWYLSLGRLLTSTFQATSTSAALADAGLKAFSTMPATEQTALKDTLQQLGGLSEEGHSKATHVTGGARIRELLADPVRQVLGSLRSADSVDLLKMLDVISTGTGRPVSDVAREVLFEAYASANLSPEHLSLFLTQATGGDSVKVQRILISMILASKSGHKCSLLASVIDKLAASTLVVMALSIAQVFPRLEESGSVSIPETPILPSAEGVYRSLEDVGQSEPSGSNLAVRCKAYLLCVSKEGPLAEALKELPPSVILLAAGKKRVQTALAKKLIASVSKAGFDDASSWLNLSDDLLDQISDDKLLDALEQTDVVGELLHGALLSSHSDAAYSLLVGRLPSLPGPQLDGVLIDSARELFDRVQGGRPAVSDLRTVRNILSLSSNATSSANMTGSQAFFKAVLRLMQLSHPLSSSLHPSLLMSPVEIRLAADKVDIIRHWLGSTNDTAWKREDDVLDTAWGLVQGSGSGMLGDAKHSAEAGSARIDGGESEVEPVPSRSMVKVRVLALLAEAAISNGDLALTTQYVDSMLQSFRELLKRSRRLSANPQVAQTTSNTGSPALTVAQAEAKRGQETVWTTLFLLSKHPSCTDAAAMRRWLAEGMAYAPEERVADLLKRWRSLPPPASGSGESIPMSRSGSGGGHEHQQPRRSQPSSSGSLSTNNNPAAHRAYGSSGLGLGSGVFSLAAAAVNRSHWPLRLGSTHAPSPSAMEGAGQSAPRSSSSSFTASSASASATGAGGAGTGSLSLGTSGVGNALSSLAGQLGEGYGAYGSRLTGFLSSTAGGSSSGGGGGAGEGRSRPTTPSFAGGTGNGTAMGDSQGHHGQNAGGAEPQFHAPPRSAAQLFDDAATGYTAAGGGGGGGGGWAALGTRGMGWLMGEEER</sequence>
<proteinExistence type="predicted"/>